<sequence length="56" mass="6291">MDRAIEFQPQKQRVKDQKSRDSTHATYVVAAAAAANPRCHQMLESLSCFLGELLKT</sequence>
<name>A0AAV1RYV3_9ROSI</name>
<accession>A0AAV1RYV3</accession>
<organism evidence="2 3">
    <name type="scientific">Dovyalis caffra</name>
    <dbReference type="NCBI Taxonomy" id="77055"/>
    <lineage>
        <taxon>Eukaryota</taxon>
        <taxon>Viridiplantae</taxon>
        <taxon>Streptophyta</taxon>
        <taxon>Embryophyta</taxon>
        <taxon>Tracheophyta</taxon>
        <taxon>Spermatophyta</taxon>
        <taxon>Magnoliopsida</taxon>
        <taxon>eudicotyledons</taxon>
        <taxon>Gunneridae</taxon>
        <taxon>Pentapetalae</taxon>
        <taxon>rosids</taxon>
        <taxon>fabids</taxon>
        <taxon>Malpighiales</taxon>
        <taxon>Salicaceae</taxon>
        <taxon>Flacourtieae</taxon>
        <taxon>Dovyalis</taxon>
    </lineage>
</organism>
<comment type="caution">
    <text evidence="2">The sequence shown here is derived from an EMBL/GenBank/DDBJ whole genome shotgun (WGS) entry which is preliminary data.</text>
</comment>
<evidence type="ECO:0000256" key="1">
    <source>
        <dbReference type="SAM" id="MobiDB-lite"/>
    </source>
</evidence>
<keyword evidence="3" id="KW-1185">Reference proteome</keyword>
<dbReference type="EMBL" id="CAWUPB010001160">
    <property type="protein sequence ID" value="CAK7340778.1"/>
    <property type="molecule type" value="Genomic_DNA"/>
</dbReference>
<protein>
    <submittedName>
        <fullName evidence="2">Uncharacterized protein</fullName>
    </submittedName>
</protein>
<evidence type="ECO:0000313" key="2">
    <source>
        <dbReference type="EMBL" id="CAK7340778.1"/>
    </source>
</evidence>
<reference evidence="2 3" key="1">
    <citation type="submission" date="2024-01" db="EMBL/GenBank/DDBJ databases">
        <authorList>
            <person name="Waweru B."/>
        </authorList>
    </citation>
    <scope>NUCLEOTIDE SEQUENCE [LARGE SCALE GENOMIC DNA]</scope>
</reference>
<proteinExistence type="predicted"/>
<dbReference type="AlphaFoldDB" id="A0AAV1RYV3"/>
<gene>
    <name evidence="2" type="ORF">DCAF_LOCUS15864</name>
</gene>
<feature type="region of interest" description="Disordered" evidence="1">
    <location>
        <begin position="1"/>
        <end position="21"/>
    </location>
</feature>
<dbReference type="Proteomes" id="UP001314170">
    <property type="component" value="Unassembled WGS sequence"/>
</dbReference>
<evidence type="ECO:0000313" key="3">
    <source>
        <dbReference type="Proteomes" id="UP001314170"/>
    </source>
</evidence>